<evidence type="ECO:0000256" key="1">
    <source>
        <dbReference type="ARBA" id="ARBA00009437"/>
    </source>
</evidence>
<comment type="caution">
    <text evidence="7">The sequence shown here is derived from an EMBL/GenBank/DDBJ whole genome shotgun (WGS) entry which is preliminary data.</text>
</comment>
<dbReference type="PANTHER" id="PTHR30346:SF0">
    <property type="entry name" value="HCA OPERON TRANSCRIPTIONAL ACTIVATOR HCAR"/>
    <property type="match status" value="1"/>
</dbReference>
<dbReference type="InterPro" id="IPR036388">
    <property type="entry name" value="WH-like_DNA-bd_sf"/>
</dbReference>
<feature type="region of interest" description="Disordered" evidence="5">
    <location>
        <begin position="98"/>
        <end position="161"/>
    </location>
</feature>
<dbReference type="PROSITE" id="PS50931">
    <property type="entry name" value="HTH_LYSR"/>
    <property type="match status" value="1"/>
</dbReference>
<reference evidence="8" key="1">
    <citation type="journal article" date="2019" name="Int. J. Syst. Evol. Microbiol.">
        <title>The Global Catalogue of Microorganisms (GCM) 10K type strain sequencing project: providing services to taxonomists for standard genome sequencing and annotation.</title>
        <authorList>
            <consortium name="The Broad Institute Genomics Platform"/>
            <consortium name="The Broad Institute Genome Sequencing Center for Infectious Disease"/>
            <person name="Wu L."/>
            <person name="Ma J."/>
        </authorList>
    </citation>
    <scope>NUCLEOTIDE SEQUENCE [LARGE SCALE GENOMIC DNA]</scope>
    <source>
        <strain evidence="8">JCM 17125</strain>
    </source>
</reference>
<accession>A0ABP7EQF3</accession>
<feature type="domain" description="HTH lysR-type" evidence="6">
    <location>
        <begin position="13"/>
        <end position="70"/>
    </location>
</feature>
<protein>
    <recommendedName>
        <fullName evidence="6">HTH lysR-type domain-containing protein</fullName>
    </recommendedName>
</protein>
<dbReference type="InterPro" id="IPR000847">
    <property type="entry name" value="LysR_HTH_N"/>
</dbReference>
<keyword evidence="4" id="KW-0804">Transcription</keyword>
<dbReference type="PRINTS" id="PR00039">
    <property type="entry name" value="HTHLYSR"/>
</dbReference>
<dbReference type="Proteomes" id="UP001501468">
    <property type="component" value="Unassembled WGS sequence"/>
</dbReference>
<evidence type="ECO:0000313" key="7">
    <source>
        <dbReference type="EMBL" id="GAA3722745.1"/>
    </source>
</evidence>
<dbReference type="InterPro" id="IPR036390">
    <property type="entry name" value="WH_DNA-bd_sf"/>
</dbReference>
<keyword evidence="2" id="KW-0805">Transcription regulation</keyword>
<dbReference type="EMBL" id="BAABDC010000016">
    <property type="protein sequence ID" value="GAA3722745.1"/>
    <property type="molecule type" value="Genomic_DNA"/>
</dbReference>
<dbReference type="Gene3D" id="1.10.10.10">
    <property type="entry name" value="Winged helix-like DNA-binding domain superfamily/Winged helix DNA-binding domain"/>
    <property type="match status" value="1"/>
</dbReference>
<gene>
    <name evidence="7" type="ORF">GCM10022399_43900</name>
</gene>
<organism evidence="7 8">
    <name type="scientific">Terrabacter ginsenosidimutans</name>
    <dbReference type="NCBI Taxonomy" id="490575"/>
    <lineage>
        <taxon>Bacteria</taxon>
        <taxon>Bacillati</taxon>
        <taxon>Actinomycetota</taxon>
        <taxon>Actinomycetes</taxon>
        <taxon>Micrococcales</taxon>
        <taxon>Intrasporangiaceae</taxon>
        <taxon>Terrabacter</taxon>
    </lineage>
</organism>
<evidence type="ECO:0000256" key="2">
    <source>
        <dbReference type="ARBA" id="ARBA00023015"/>
    </source>
</evidence>
<dbReference type="SUPFAM" id="SSF46785">
    <property type="entry name" value="Winged helix' DNA-binding domain"/>
    <property type="match status" value="1"/>
</dbReference>
<dbReference type="PANTHER" id="PTHR30346">
    <property type="entry name" value="TRANSCRIPTIONAL DUAL REGULATOR HCAR-RELATED"/>
    <property type="match status" value="1"/>
</dbReference>
<sequence>MVRATLTTEVMLMESRELRYFVTVAEEGSFTRAAARLFMTQPALSRAIRQMERDLGAVLLLRTNKGASLTLAGQVLLREGRNALEGLDRAESRTRAVGDSLGDLLHPRPALAGPSDGPLTGTSERGVRPPLGHVRPGAQFVTEFDAPPLASGPEHSRRTAS</sequence>
<evidence type="ECO:0000313" key="8">
    <source>
        <dbReference type="Proteomes" id="UP001501468"/>
    </source>
</evidence>
<dbReference type="Pfam" id="PF00126">
    <property type="entry name" value="HTH_1"/>
    <property type="match status" value="1"/>
</dbReference>
<comment type="similarity">
    <text evidence="1">Belongs to the LysR transcriptional regulatory family.</text>
</comment>
<proteinExistence type="inferred from homology"/>
<evidence type="ECO:0000259" key="6">
    <source>
        <dbReference type="PROSITE" id="PS50931"/>
    </source>
</evidence>
<keyword evidence="8" id="KW-1185">Reference proteome</keyword>
<name>A0ABP7EQF3_9MICO</name>
<evidence type="ECO:0000256" key="4">
    <source>
        <dbReference type="ARBA" id="ARBA00023163"/>
    </source>
</evidence>
<evidence type="ECO:0000256" key="3">
    <source>
        <dbReference type="ARBA" id="ARBA00023125"/>
    </source>
</evidence>
<keyword evidence="3" id="KW-0238">DNA-binding</keyword>
<evidence type="ECO:0000256" key="5">
    <source>
        <dbReference type="SAM" id="MobiDB-lite"/>
    </source>
</evidence>